<gene>
    <name evidence="1" type="ORF">pippi81_gp013</name>
</gene>
<accession>A0A6B9L948</accession>
<evidence type="ECO:0000313" key="1">
    <source>
        <dbReference type="EMBL" id="QHB38577.1"/>
    </source>
</evidence>
<keyword evidence="2" id="KW-1185">Reference proteome</keyword>
<protein>
    <submittedName>
        <fullName evidence="1">Uncharacterized protein</fullName>
    </submittedName>
</protein>
<dbReference type="EMBL" id="MN812205">
    <property type="protein sequence ID" value="QHB38577.1"/>
    <property type="molecule type" value="Genomic_DNA"/>
</dbReference>
<dbReference type="Proteomes" id="UP000465063">
    <property type="component" value="Segment"/>
</dbReference>
<organism evidence="1 2">
    <name type="scientific">Flavobacterium phage vB_FspM_pippi8-1</name>
    <dbReference type="NCBI Taxonomy" id="2686244"/>
    <lineage>
        <taxon>Viruses</taxon>
        <taxon>Duplodnaviria</taxon>
        <taxon>Heunggongvirae</taxon>
        <taxon>Uroviricota</taxon>
        <taxon>Caudoviricetes</taxon>
        <taxon>Winoviridae</taxon>
        <taxon>Pippivirus</taxon>
        <taxon>Pippivirus pippi</taxon>
    </lineage>
</organism>
<name>A0A6B9L948_9CAUD</name>
<proteinExistence type="predicted"/>
<evidence type="ECO:0000313" key="2">
    <source>
        <dbReference type="Proteomes" id="UP000465063"/>
    </source>
</evidence>
<sequence length="130" mass="15318">MKISQAKKDKGQECCAYSCKNKPAPKLGGLCFKHYQRKRRKLDPVGVRFTQFRTNALNRSKDFSITLDQFREFCTRTGYCITKGKRGKNATVDRIDNKKGYHIDNVQLLTLRENVRKYYDEDRHEENCPF</sequence>
<reference evidence="1 2" key="1">
    <citation type="journal article" date="2020" name="Viruses">
        <title>Diversity and Host Interactions Among Virulent and Temperate Baltic Sea Flavobacterium Phages.</title>
        <authorList>
            <person name="Nilsson E."/>
            <person name="Bayfield O.W."/>
            <person name="Lundin D."/>
            <person name="Antson A.A."/>
            <person name="Holmfeldt K."/>
        </authorList>
    </citation>
    <scope>NUCLEOTIDE SEQUENCE [LARGE SCALE GENOMIC DNA]</scope>
</reference>